<comment type="caution">
    <text evidence="2">The sequence shown here is derived from an EMBL/GenBank/DDBJ whole genome shotgun (WGS) entry which is preliminary data.</text>
</comment>
<keyword evidence="1" id="KW-0175">Coiled coil</keyword>
<dbReference type="OrthoDB" id="2020741at2759"/>
<evidence type="ECO:0000313" key="3">
    <source>
        <dbReference type="Proteomes" id="UP000188268"/>
    </source>
</evidence>
<dbReference type="STRING" id="210143.A0A1R3G520"/>
<gene>
    <name evidence="2" type="ORF">CCACVL1_28836</name>
</gene>
<dbReference type="AlphaFoldDB" id="A0A1R3G520"/>
<dbReference type="PANTHER" id="PTHR36390">
    <property type="entry name" value="MYOSIN HEAVY CHAIN-LIKE PROTEIN"/>
    <property type="match status" value="1"/>
</dbReference>
<dbReference type="Proteomes" id="UP000188268">
    <property type="component" value="Unassembled WGS sequence"/>
</dbReference>
<feature type="coiled-coil region" evidence="1">
    <location>
        <begin position="62"/>
        <end position="107"/>
    </location>
</feature>
<evidence type="ECO:0000313" key="2">
    <source>
        <dbReference type="EMBL" id="OMO53171.1"/>
    </source>
</evidence>
<accession>A0A1R3G520</accession>
<evidence type="ECO:0000256" key="1">
    <source>
        <dbReference type="SAM" id="Coils"/>
    </source>
</evidence>
<keyword evidence="3" id="KW-1185">Reference proteome</keyword>
<sequence>MALEQTCLEAKKTEEENVEENSKMNILVKELEEGMSTTSKSIRSGLKVALSMESGAGSAEQIKSMSDQINEYKLLVKKLKEELRGQKLKAKEEAEDLAQEMAELRYQMMGLLEGERKHVLALNKHHYRE</sequence>
<feature type="coiled-coil region" evidence="1">
    <location>
        <begin position="3"/>
        <end position="30"/>
    </location>
</feature>
<dbReference type="EMBL" id="AWWV01015289">
    <property type="protein sequence ID" value="OMO53171.1"/>
    <property type="molecule type" value="Genomic_DNA"/>
</dbReference>
<organism evidence="2 3">
    <name type="scientific">Corchorus capsularis</name>
    <name type="common">Jute</name>
    <dbReference type="NCBI Taxonomy" id="210143"/>
    <lineage>
        <taxon>Eukaryota</taxon>
        <taxon>Viridiplantae</taxon>
        <taxon>Streptophyta</taxon>
        <taxon>Embryophyta</taxon>
        <taxon>Tracheophyta</taxon>
        <taxon>Spermatophyta</taxon>
        <taxon>Magnoliopsida</taxon>
        <taxon>eudicotyledons</taxon>
        <taxon>Gunneridae</taxon>
        <taxon>Pentapetalae</taxon>
        <taxon>rosids</taxon>
        <taxon>malvids</taxon>
        <taxon>Malvales</taxon>
        <taxon>Malvaceae</taxon>
        <taxon>Grewioideae</taxon>
        <taxon>Apeibeae</taxon>
        <taxon>Corchorus</taxon>
    </lineage>
</organism>
<protein>
    <submittedName>
        <fullName evidence="2">Uncharacterized protein</fullName>
    </submittedName>
</protein>
<dbReference type="Gramene" id="OMO53171">
    <property type="protein sequence ID" value="OMO53171"/>
    <property type="gene ID" value="CCACVL1_28836"/>
</dbReference>
<dbReference type="PANTHER" id="PTHR36390:SF1">
    <property type="entry name" value="MYOSIN HEAVY CHAIN-LIKE PROTEIN"/>
    <property type="match status" value="1"/>
</dbReference>
<reference evidence="2 3" key="1">
    <citation type="submission" date="2013-09" db="EMBL/GenBank/DDBJ databases">
        <title>Corchorus capsularis genome sequencing.</title>
        <authorList>
            <person name="Alam M."/>
            <person name="Haque M.S."/>
            <person name="Islam M.S."/>
            <person name="Emdad E.M."/>
            <person name="Islam M.M."/>
            <person name="Ahmed B."/>
            <person name="Halim A."/>
            <person name="Hossen Q.M.M."/>
            <person name="Hossain M.Z."/>
            <person name="Ahmed R."/>
            <person name="Khan M.M."/>
            <person name="Islam R."/>
            <person name="Rashid M.M."/>
            <person name="Khan S.A."/>
            <person name="Rahman M.S."/>
            <person name="Alam M."/>
        </authorList>
    </citation>
    <scope>NUCLEOTIDE SEQUENCE [LARGE SCALE GENOMIC DNA]</scope>
    <source>
        <strain evidence="3">cv. CVL-1</strain>
        <tissue evidence="2">Whole seedling</tissue>
    </source>
</reference>
<proteinExistence type="predicted"/>
<name>A0A1R3G520_COCAP</name>